<dbReference type="Proteomes" id="UP000250235">
    <property type="component" value="Unassembled WGS sequence"/>
</dbReference>
<keyword evidence="3" id="KW-1185">Reference proteome</keyword>
<feature type="compositionally biased region" description="Polar residues" evidence="1">
    <location>
        <begin position="63"/>
        <end position="118"/>
    </location>
</feature>
<evidence type="ECO:0000256" key="1">
    <source>
        <dbReference type="SAM" id="MobiDB-lite"/>
    </source>
</evidence>
<sequence length="744" mass="82008">MQHAIINAMKCMRAIKDRIATPVYQLAIISVSLYTRTVYQSGKSSVRDLQSSSAHHSSMISPGTANLKPSLTGHENSAISPGTANLKPSLTGHDNSTISPGTTNLKPSLTGHDNSTSKGSDDENVENVETPVTLEVTGETVVEQESAVENVIESVDVQRVETAVDISEDETVSVFEKFEPTMANVPVAEYATEETAQMGADEEEIDIGGPTVSGSAVGSQAVEKADDFELLLNLSYEEFHARQAGQPVVTASDTDEDIETIDVGTGVGNPQLQTFDTADRRTDASADYIVTDPVEEMEMAAVEQHADEAMSMEEILMTIPETCLEIPATDKGKALLQERDPVKGNPVMEQFLLIVADIDLLVQLREQIIDKENVLTKYRELLIRKCLEAHRENFVPGDGSSAIDLKILAKLSSLHLFLVEELKMEVQAHGLKWDKTCCSQIFEGRPRDRAEEDQHVQRLLDQRPFSSSSSDDSSLNFYDTDAAVTSLFLPTAATDVPDAFAQLRASIDQLHFEQIRRKDDFDKLRDTLLINIRDIDKKFSERFDAHDRTYRVLLNNIRHDAPDHKNLLSLDLKSSQKKLSTQVAAAAFDTVDVRKEVKELNAKVTYLDGQVAAIRRELFDFRSKAEENHLNLSTKLGFLVDYINRGGDAKKGEGGSSRPQPPPDNQSRPSGGNGGTGSRAGDQSRSRGNISREDRSRGGECGCERRRPDDRSGHSKRRRSDSGESGMDSGLPPKKGYQWLLFGE</sequence>
<dbReference type="AlphaFoldDB" id="A0A2Z7AAU7"/>
<feature type="compositionally biased region" description="Basic and acidic residues" evidence="1">
    <location>
        <begin position="682"/>
        <end position="713"/>
    </location>
</feature>
<name>A0A2Z7AAU7_9LAMI</name>
<reference evidence="2 3" key="1">
    <citation type="journal article" date="2015" name="Proc. Natl. Acad. Sci. U.S.A.">
        <title>The resurrection genome of Boea hygrometrica: A blueprint for survival of dehydration.</title>
        <authorList>
            <person name="Xiao L."/>
            <person name="Yang G."/>
            <person name="Zhang L."/>
            <person name="Yang X."/>
            <person name="Zhao S."/>
            <person name="Ji Z."/>
            <person name="Zhou Q."/>
            <person name="Hu M."/>
            <person name="Wang Y."/>
            <person name="Chen M."/>
            <person name="Xu Y."/>
            <person name="Jin H."/>
            <person name="Xiao X."/>
            <person name="Hu G."/>
            <person name="Bao F."/>
            <person name="Hu Y."/>
            <person name="Wan P."/>
            <person name="Li L."/>
            <person name="Deng X."/>
            <person name="Kuang T."/>
            <person name="Xiang C."/>
            <person name="Zhu J.K."/>
            <person name="Oliver M.J."/>
            <person name="He Y."/>
        </authorList>
    </citation>
    <scope>NUCLEOTIDE SEQUENCE [LARGE SCALE GENOMIC DNA]</scope>
    <source>
        <strain evidence="3">cv. XS01</strain>
    </source>
</reference>
<evidence type="ECO:0000313" key="2">
    <source>
        <dbReference type="EMBL" id="KZV18793.1"/>
    </source>
</evidence>
<protein>
    <submittedName>
        <fullName evidence="2">Uncharacterized protein</fullName>
    </submittedName>
</protein>
<gene>
    <name evidence="2" type="ORF">F511_37390</name>
</gene>
<organism evidence="2 3">
    <name type="scientific">Dorcoceras hygrometricum</name>
    <dbReference type="NCBI Taxonomy" id="472368"/>
    <lineage>
        <taxon>Eukaryota</taxon>
        <taxon>Viridiplantae</taxon>
        <taxon>Streptophyta</taxon>
        <taxon>Embryophyta</taxon>
        <taxon>Tracheophyta</taxon>
        <taxon>Spermatophyta</taxon>
        <taxon>Magnoliopsida</taxon>
        <taxon>eudicotyledons</taxon>
        <taxon>Gunneridae</taxon>
        <taxon>Pentapetalae</taxon>
        <taxon>asterids</taxon>
        <taxon>lamiids</taxon>
        <taxon>Lamiales</taxon>
        <taxon>Gesneriaceae</taxon>
        <taxon>Didymocarpoideae</taxon>
        <taxon>Trichosporeae</taxon>
        <taxon>Loxocarpinae</taxon>
        <taxon>Dorcoceras</taxon>
    </lineage>
</organism>
<feature type="region of interest" description="Disordered" evidence="1">
    <location>
        <begin position="649"/>
        <end position="744"/>
    </location>
</feature>
<proteinExistence type="predicted"/>
<accession>A0A2Z7AAU7</accession>
<feature type="region of interest" description="Disordered" evidence="1">
    <location>
        <begin position="49"/>
        <end position="125"/>
    </location>
</feature>
<dbReference type="EMBL" id="KV017203">
    <property type="protein sequence ID" value="KZV18793.1"/>
    <property type="molecule type" value="Genomic_DNA"/>
</dbReference>
<feature type="compositionally biased region" description="Low complexity" evidence="1">
    <location>
        <begin position="51"/>
        <end position="61"/>
    </location>
</feature>
<evidence type="ECO:0000313" key="3">
    <source>
        <dbReference type="Proteomes" id="UP000250235"/>
    </source>
</evidence>